<keyword evidence="5" id="KW-0804">Transcription</keyword>
<dbReference type="GO" id="GO:0000976">
    <property type="term" value="F:transcription cis-regulatory region binding"/>
    <property type="evidence" value="ECO:0007669"/>
    <property type="project" value="TreeGrafter"/>
</dbReference>
<evidence type="ECO:0000256" key="3">
    <source>
        <dbReference type="ARBA" id="ARBA00023015"/>
    </source>
</evidence>
<dbReference type="PANTHER" id="PTHR48111:SF1">
    <property type="entry name" value="TWO-COMPONENT RESPONSE REGULATOR ORR33"/>
    <property type="match status" value="1"/>
</dbReference>
<dbReference type="GO" id="GO:0005829">
    <property type="term" value="C:cytosol"/>
    <property type="evidence" value="ECO:0007669"/>
    <property type="project" value="TreeGrafter"/>
</dbReference>
<accession>A0A2V1P3R9</accession>
<dbReference type="GO" id="GO:0032993">
    <property type="term" value="C:protein-DNA complex"/>
    <property type="evidence" value="ECO:0007669"/>
    <property type="project" value="TreeGrafter"/>
</dbReference>
<dbReference type="Proteomes" id="UP000245293">
    <property type="component" value="Unassembled WGS sequence"/>
</dbReference>
<dbReference type="PANTHER" id="PTHR48111">
    <property type="entry name" value="REGULATOR OF RPOS"/>
    <property type="match status" value="1"/>
</dbReference>
<evidence type="ECO:0000256" key="7">
    <source>
        <dbReference type="SAM" id="MobiDB-lite"/>
    </source>
</evidence>
<evidence type="ECO:0000256" key="5">
    <source>
        <dbReference type="ARBA" id="ARBA00023163"/>
    </source>
</evidence>
<proteinExistence type="predicted"/>
<organism evidence="9 10">
    <name type="scientific">Salibaculum griseiflavum</name>
    <dbReference type="NCBI Taxonomy" id="1914409"/>
    <lineage>
        <taxon>Bacteria</taxon>
        <taxon>Pseudomonadati</taxon>
        <taxon>Pseudomonadota</taxon>
        <taxon>Alphaproteobacteria</taxon>
        <taxon>Rhodobacterales</taxon>
        <taxon>Roseobacteraceae</taxon>
        <taxon>Salibaculum</taxon>
    </lineage>
</organism>
<gene>
    <name evidence="9" type="ORF">DFK10_09415</name>
</gene>
<dbReference type="InterPro" id="IPR039420">
    <property type="entry name" value="WalR-like"/>
</dbReference>
<dbReference type="InterPro" id="IPR001789">
    <property type="entry name" value="Sig_transdc_resp-reg_receiver"/>
</dbReference>
<evidence type="ECO:0000256" key="1">
    <source>
        <dbReference type="ARBA" id="ARBA00022553"/>
    </source>
</evidence>
<keyword evidence="10" id="KW-1185">Reference proteome</keyword>
<keyword evidence="1 6" id="KW-0597">Phosphoprotein</keyword>
<feature type="region of interest" description="Disordered" evidence="7">
    <location>
        <begin position="383"/>
        <end position="413"/>
    </location>
</feature>
<dbReference type="SMART" id="SM00448">
    <property type="entry name" value="REC"/>
    <property type="match status" value="1"/>
</dbReference>
<evidence type="ECO:0000259" key="8">
    <source>
        <dbReference type="PROSITE" id="PS50110"/>
    </source>
</evidence>
<dbReference type="AlphaFoldDB" id="A0A2V1P3R9"/>
<reference evidence="10" key="1">
    <citation type="submission" date="2018-05" db="EMBL/GenBank/DDBJ databases">
        <authorList>
            <person name="Du Z."/>
            <person name="Wang X."/>
        </authorList>
    </citation>
    <scope>NUCLEOTIDE SEQUENCE [LARGE SCALE GENOMIC DNA]</scope>
    <source>
        <strain evidence="10">WDS4C29</strain>
    </source>
</reference>
<evidence type="ECO:0000313" key="10">
    <source>
        <dbReference type="Proteomes" id="UP000245293"/>
    </source>
</evidence>
<keyword evidence="3" id="KW-0805">Transcription regulation</keyword>
<evidence type="ECO:0000256" key="6">
    <source>
        <dbReference type="PROSITE-ProRule" id="PRU00169"/>
    </source>
</evidence>
<dbReference type="InterPro" id="IPR011006">
    <property type="entry name" value="CheY-like_superfamily"/>
</dbReference>
<name>A0A2V1P3R9_9RHOB</name>
<protein>
    <recommendedName>
        <fullName evidence="8">Response regulatory domain-containing protein</fullName>
    </recommendedName>
</protein>
<evidence type="ECO:0000256" key="4">
    <source>
        <dbReference type="ARBA" id="ARBA00023125"/>
    </source>
</evidence>
<dbReference type="OrthoDB" id="7326651at2"/>
<dbReference type="SUPFAM" id="SSF52172">
    <property type="entry name" value="CheY-like"/>
    <property type="match status" value="1"/>
</dbReference>
<dbReference type="EMBL" id="QETF01000008">
    <property type="protein sequence ID" value="PWG16976.1"/>
    <property type="molecule type" value="Genomic_DNA"/>
</dbReference>
<keyword evidence="2" id="KW-0902">Two-component regulatory system</keyword>
<dbReference type="GO" id="GO:0006355">
    <property type="term" value="P:regulation of DNA-templated transcription"/>
    <property type="evidence" value="ECO:0007669"/>
    <property type="project" value="TreeGrafter"/>
</dbReference>
<feature type="domain" description="Response regulatory" evidence="8">
    <location>
        <begin position="44"/>
        <end position="163"/>
    </location>
</feature>
<feature type="compositionally biased region" description="Basic and acidic residues" evidence="7">
    <location>
        <begin position="397"/>
        <end position="413"/>
    </location>
</feature>
<feature type="region of interest" description="Disordered" evidence="7">
    <location>
        <begin position="1"/>
        <end position="23"/>
    </location>
</feature>
<dbReference type="PROSITE" id="PS50110">
    <property type="entry name" value="RESPONSE_REGULATORY"/>
    <property type="match status" value="1"/>
</dbReference>
<dbReference type="GO" id="GO:0000156">
    <property type="term" value="F:phosphorelay response regulator activity"/>
    <property type="evidence" value="ECO:0007669"/>
    <property type="project" value="TreeGrafter"/>
</dbReference>
<feature type="modified residue" description="4-aspartylphosphate" evidence="6">
    <location>
        <position position="96"/>
    </location>
</feature>
<keyword evidence="4" id="KW-0238">DNA-binding</keyword>
<evidence type="ECO:0000313" key="9">
    <source>
        <dbReference type="EMBL" id="PWG16976.1"/>
    </source>
</evidence>
<dbReference type="Pfam" id="PF00072">
    <property type="entry name" value="Response_reg"/>
    <property type="match status" value="1"/>
</dbReference>
<sequence>MQGIGPEPPCQSHICPYNSGSTGPGFPDLRKRTTEIVPEEQAMRILAVDDDPTTLEIIEAALVAANYANVATARSGYEALDLVETASAPFDCILLDIMMPGMDGIDLCKRLRAIPEYDSTPIIMITAVDDQEQLVQAIHQGATDYVNKPFDGLELGARLRAATLLRDAYRTGTPPSATPSKRQEVQLDVSDPITLDPIPGATSQMRLIDDLLIHEHALSVTHVFAVTILEINDIFEALPPCEFRCMLNKVASQISAELGPWGARIAYCGNGHFTVVLSRGGKMSNASLKKILKPSILSIKADALPDYEGRMTLSFAFSNSTEPRSGVAAIKELSETLRLAQRLILPRRHDANLSELREVLKGREDRQMQGLWFGGRVGGFNGLGKDQIKPRRVRPKGKTDPVEPETARSKESG</sequence>
<comment type="caution">
    <text evidence="9">The sequence shown here is derived from an EMBL/GenBank/DDBJ whole genome shotgun (WGS) entry which is preliminary data.</text>
</comment>
<evidence type="ECO:0000256" key="2">
    <source>
        <dbReference type="ARBA" id="ARBA00023012"/>
    </source>
</evidence>
<dbReference type="Gene3D" id="3.40.50.2300">
    <property type="match status" value="1"/>
</dbReference>